<dbReference type="GO" id="GO:0004803">
    <property type="term" value="F:transposase activity"/>
    <property type="evidence" value="ECO:0007669"/>
    <property type="project" value="UniProtKB-UniRule"/>
</dbReference>
<dbReference type="InterPro" id="IPR001207">
    <property type="entry name" value="Transposase_mutator"/>
</dbReference>
<dbReference type="AlphaFoldDB" id="A0A4Y3QUN4"/>
<evidence type="ECO:0000256" key="1">
    <source>
        <dbReference type="ARBA" id="ARBA00002190"/>
    </source>
</evidence>
<keyword evidence="3 6" id="KW-0815">Transposition</keyword>
<protein>
    <recommendedName>
        <fullName evidence="6">Mutator family transposase</fullName>
    </recommendedName>
</protein>
<evidence type="ECO:0000256" key="5">
    <source>
        <dbReference type="ARBA" id="ARBA00023172"/>
    </source>
</evidence>
<dbReference type="RefSeq" id="WP_158102296.1">
    <property type="nucleotide sequence ID" value="NZ_JABELW010000031.1"/>
</dbReference>
<reference evidence="7 8" key="1">
    <citation type="submission" date="2019-06" db="EMBL/GenBank/DDBJ databases">
        <title>Whole genome shotgun sequence of Streptomyces cacaoi subsp. cacaoi NBRC 12748.</title>
        <authorList>
            <person name="Hosoyama A."/>
            <person name="Uohara A."/>
            <person name="Ohji S."/>
            <person name="Ichikawa N."/>
        </authorList>
    </citation>
    <scope>NUCLEOTIDE SEQUENCE [LARGE SCALE GENOMIC DNA]</scope>
    <source>
        <strain evidence="7 8">NBRC 12748</strain>
    </source>
</reference>
<dbReference type="PANTHER" id="PTHR33217:SF9">
    <property type="entry name" value="MUTATOR FAMILY TRANSPOSASE"/>
    <property type="match status" value="1"/>
</dbReference>
<sequence length="147" mass="15834">MINALPKTAESGAKKALREINAQDHNHAEKAVRDFEGAYGAEWPKAAQKITSEVDVLLAFCDFPAEHRLHLRTTIPMEGTFSTVKRRTKVTHGSGSAAASLAMVFTLTGSALARPRAITAPHLVALVRNGTRFKNGHLVEHPEGTAA</sequence>
<evidence type="ECO:0000256" key="2">
    <source>
        <dbReference type="ARBA" id="ARBA00010961"/>
    </source>
</evidence>
<gene>
    <name evidence="7" type="ORF">SCA03_08940</name>
</gene>
<dbReference type="GO" id="GO:0003677">
    <property type="term" value="F:DNA binding"/>
    <property type="evidence" value="ECO:0007669"/>
    <property type="project" value="UniProtKB-UniRule"/>
</dbReference>
<organism evidence="7 8">
    <name type="scientific">Streptomyces cacaoi</name>
    <dbReference type="NCBI Taxonomy" id="1898"/>
    <lineage>
        <taxon>Bacteria</taxon>
        <taxon>Bacillati</taxon>
        <taxon>Actinomycetota</taxon>
        <taxon>Actinomycetes</taxon>
        <taxon>Kitasatosporales</taxon>
        <taxon>Streptomycetaceae</taxon>
        <taxon>Streptomyces</taxon>
    </lineage>
</organism>
<evidence type="ECO:0000313" key="7">
    <source>
        <dbReference type="EMBL" id="GEB48343.1"/>
    </source>
</evidence>
<evidence type="ECO:0000256" key="3">
    <source>
        <dbReference type="ARBA" id="ARBA00022578"/>
    </source>
</evidence>
<name>A0A4Y3QUN4_STRCI</name>
<dbReference type="Pfam" id="PF00872">
    <property type="entry name" value="Transposase_mut"/>
    <property type="match status" value="1"/>
</dbReference>
<accession>A0A4Y3QUN4</accession>
<dbReference type="PANTHER" id="PTHR33217">
    <property type="entry name" value="TRANSPOSASE FOR INSERTION SEQUENCE ELEMENT IS1081"/>
    <property type="match status" value="1"/>
</dbReference>
<evidence type="ECO:0000256" key="6">
    <source>
        <dbReference type="RuleBase" id="RU365089"/>
    </source>
</evidence>
<keyword evidence="5 6" id="KW-0233">DNA recombination</keyword>
<keyword evidence="4 6" id="KW-0238">DNA-binding</keyword>
<proteinExistence type="inferred from homology"/>
<comment type="function">
    <text evidence="1 6">Required for the transposition of the insertion element.</text>
</comment>
<dbReference type="GO" id="GO:0006313">
    <property type="term" value="P:DNA transposition"/>
    <property type="evidence" value="ECO:0007669"/>
    <property type="project" value="UniProtKB-UniRule"/>
</dbReference>
<comment type="caution">
    <text evidence="7">The sequence shown here is derived from an EMBL/GenBank/DDBJ whole genome shotgun (WGS) entry which is preliminary data.</text>
</comment>
<dbReference type="EMBL" id="BJMM01000003">
    <property type="protein sequence ID" value="GEB48343.1"/>
    <property type="molecule type" value="Genomic_DNA"/>
</dbReference>
<comment type="similarity">
    <text evidence="2 6">Belongs to the transposase mutator family.</text>
</comment>
<keyword evidence="6" id="KW-0814">Transposable element</keyword>
<evidence type="ECO:0000256" key="4">
    <source>
        <dbReference type="ARBA" id="ARBA00023125"/>
    </source>
</evidence>
<evidence type="ECO:0000313" key="8">
    <source>
        <dbReference type="Proteomes" id="UP000319210"/>
    </source>
</evidence>
<keyword evidence="8" id="KW-1185">Reference proteome</keyword>
<dbReference type="Proteomes" id="UP000319210">
    <property type="component" value="Unassembled WGS sequence"/>
</dbReference>